<dbReference type="Pfam" id="PF02721">
    <property type="entry name" value="DUF223"/>
    <property type="match status" value="1"/>
</dbReference>
<dbReference type="OrthoDB" id="10442750at2759"/>
<accession>A0A8X7QWF4</accession>
<evidence type="ECO:0000313" key="3">
    <source>
        <dbReference type="Proteomes" id="UP000886595"/>
    </source>
</evidence>
<proteinExistence type="predicted"/>
<protein>
    <recommendedName>
        <fullName evidence="1">Replication protein A 70 kDa DNA-binding subunit B/D first OB fold domain-containing protein</fullName>
    </recommendedName>
</protein>
<sequence>MSAITTFHPLTKLRPFKNNWRGQVKCLHSWRQNTPFGDTFEMVLADQWVNKFLALILNG</sequence>
<comment type="caution">
    <text evidence="2">The sequence shown here is derived from an EMBL/GenBank/DDBJ whole genome shotgun (WGS) entry which is preliminary data.</text>
</comment>
<feature type="domain" description="Replication protein A 70 kDa DNA-binding subunit B/D first OB fold" evidence="1">
    <location>
        <begin position="7"/>
        <end position="56"/>
    </location>
</feature>
<dbReference type="InterPro" id="IPR003871">
    <property type="entry name" value="RFA1B/D_OB_1st"/>
</dbReference>
<dbReference type="AlphaFoldDB" id="A0A8X7QWF4"/>
<dbReference type="Proteomes" id="UP000886595">
    <property type="component" value="Unassembled WGS sequence"/>
</dbReference>
<organism evidence="2 3">
    <name type="scientific">Brassica carinata</name>
    <name type="common">Ethiopian mustard</name>
    <name type="synonym">Abyssinian cabbage</name>
    <dbReference type="NCBI Taxonomy" id="52824"/>
    <lineage>
        <taxon>Eukaryota</taxon>
        <taxon>Viridiplantae</taxon>
        <taxon>Streptophyta</taxon>
        <taxon>Embryophyta</taxon>
        <taxon>Tracheophyta</taxon>
        <taxon>Spermatophyta</taxon>
        <taxon>Magnoliopsida</taxon>
        <taxon>eudicotyledons</taxon>
        <taxon>Gunneridae</taxon>
        <taxon>Pentapetalae</taxon>
        <taxon>rosids</taxon>
        <taxon>malvids</taxon>
        <taxon>Brassicales</taxon>
        <taxon>Brassicaceae</taxon>
        <taxon>Brassiceae</taxon>
        <taxon>Brassica</taxon>
    </lineage>
</organism>
<gene>
    <name evidence="2" type="ORF">Bca52824_059378</name>
</gene>
<keyword evidence="3" id="KW-1185">Reference proteome</keyword>
<name>A0A8X7QWF4_BRACI</name>
<evidence type="ECO:0000259" key="1">
    <source>
        <dbReference type="Pfam" id="PF02721"/>
    </source>
</evidence>
<reference evidence="2 3" key="1">
    <citation type="submission" date="2020-02" db="EMBL/GenBank/DDBJ databases">
        <authorList>
            <person name="Ma Q."/>
            <person name="Huang Y."/>
            <person name="Song X."/>
            <person name="Pei D."/>
        </authorList>
    </citation>
    <scope>NUCLEOTIDE SEQUENCE [LARGE SCALE GENOMIC DNA]</scope>
    <source>
        <strain evidence="2">Sxm20200214</strain>
        <tissue evidence="2">Leaf</tissue>
    </source>
</reference>
<dbReference type="EMBL" id="JAAMPC010000012">
    <property type="protein sequence ID" value="KAG2276823.1"/>
    <property type="molecule type" value="Genomic_DNA"/>
</dbReference>
<evidence type="ECO:0000313" key="2">
    <source>
        <dbReference type="EMBL" id="KAG2276823.1"/>
    </source>
</evidence>